<feature type="transmembrane region" description="Helical" evidence="1">
    <location>
        <begin position="79"/>
        <end position="96"/>
    </location>
</feature>
<feature type="transmembrane region" description="Helical" evidence="1">
    <location>
        <begin position="227"/>
        <end position="248"/>
    </location>
</feature>
<dbReference type="GO" id="GO:0005886">
    <property type="term" value="C:plasma membrane"/>
    <property type="evidence" value="ECO:0007669"/>
    <property type="project" value="UniProtKB-SubCell"/>
</dbReference>
<dbReference type="OrthoDB" id="43593at2"/>
<proteinExistence type="predicted"/>
<dbReference type="Pfam" id="PF12679">
    <property type="entry name" value="ABC2_membrane_2"/>
    <property type="match status" value="1"/>
</dbReference>
<evidence type="ECO:0000256" key="1">
    <source>
        <dbReference type="SAM" id="Phobius"/>
    </source>
</evidence>
<gene>
    <name evidence="2" type="ORF">AT15_09765</name>
</gene>
<reference evidence="2 3" key="1">
    <citation type="submission" date="2014-02" db="EMBL/GenBank/DDBJ databases">
        <title>Kosmotoga genome sequencing.</title>
        <authorList>
            <person name="Pollo S.M."/>
            <person name="Charchuk R."/>
            <person name="Nesbo C.L."/>
        </authorList>
    </citation>
    <scope>NUCLEOTIDE SEQUENCE [LARGE SCALE GENOMIC DNA]</scope>
    <source>
        <strain evidence="2 3">S304</strain>
    </source>
</reference>
<feature type="transmembrane region" description="Helical" evidence="1">
    <location>
        <begin position="186"/>
        <end position="207"/>
    </location>
</feature>
<evidence type="ECO:0000313" key="3">
    <source>
        <dbReference type="Proteomes" id="UP000077339"/>
    </source>
</evidence>
<evidence type="ECO:0000313" key="2">
    <source>
        <dbReference type="EMBL" id="OAA30705.1"/>
    </source>
</evidence>
<sequence>MFYKEIRELKITLIIVSLLLLIALVATVAMKETAVEILRGMGTEDMPEFAKNLVANPDLLSNIGNNDFYLVSQWQGKNLGQFIPLIILIISIPIFAREIDKKTIYFLLSRLTRKRVFFMKYLTGLGVLSCLIVLFSLAGPIAMNLAGYETGFSLTFKILVHQLIGGAFFFSVFIFYSVLSNDQTKPLIIGIATIIGLPIIGIFKPFAFLNLYPYILGSNVFNEGIEITKSIVLIFITTAIMTIDYMAFQKREL</sequence>
<organism evidence="2 3">
    <name type="scientific">Kosmotoga arenicorallina S304</name>
    <dbReference type="NCBI Taxonomy" id="1453497"/>
    <lineage>
        <taxon>Bacteria</taxon>
        <taxon>Thermotogati</taxon>
        <taxon>Thermotogota</taxon>
        <taxon>Thermotogae</taxon>
        <taxon>Kosmotogales</taxon>
        <taxon>Kosmotogaceae</taxon>
        <taxon>Kosmotoga</taxon>
    </lineage>
</organism>
<dbReference type="Proteomes" id="UP000077339">
    <property type="component" value="Unassembled WGS sequence"/>
</dbReference>
<keyword evidence="1" id="KW-0472">Membrane</keyword>
<name>A0A176K109_9BACT</name>
<feature type="transmembrane region" description="Helical" evidence="1">
    <location>
        <begin position="12"/>
        <end position="30"/>
    </location>
</feature>
<dbReference type="AlphaFoldDB" id="A0A176K109"/>
<keyword evidence="3" id="KW-1185">Reference proteome</keyword>
<accession>A0A176K109</accession>
<feature type="transmembrane region" description="Helical" evidence="1">
    <location>
        <begin position="117"/>
        <end position="138"/>
    </location>
</feature>
<dbReference type="PATRIC" id="fig|1453497.3.peg.1936"/>
<dbReference type="GO" id="GO:0140359">
    <property type="term" value="F:ABC-type transporter activity"/>
    <property type="evidence" value="ECO:0007669"/>
    <property type="project" value="InterPro"/>
</dbReference>
<keyword evidence="1" id="KW-0812">Transmembrane</keyword>
<dbReference type="STRING" id="1453497.AT15_09765"/>
<dbReference type="EMBL" id="JFHK01000007">
    <property type="protein sequence ID" value="OAA30705.1"/>
    <property type="molecule type" value="Genomic_DNA"/>
</dbReference>
<protein>
    <submittedName>
        <fullName evidence="2">Uncharacterized protein</fullName>
    </submittedName>
</protein>
<dbReference type="RefSeq" id="WP_068347285.1">
    <property type="nucleotide sequence ID" value="NZ_JFHK01000007.1"/>
</dbReference>
<keyword evidence="1" id="KW-1133">Transmembrane helix</keyword>
<feature type="transmembrane region" description="Helical" evidence="1">
    <location>
        <begin position="158"/>
        <end position="179"/>
    </location>
</feature>
<comment type="caution">
    <text evidence="2">The sequence shown here is derived from an EMBL/GenBank/DDBJ whole genome shotgun (WGS) entry which is preliminary data.</text>
</comment>